<dbReference type="Pfam" id="PF06580">
    <property type="entry name" value="His_kinase"/>
    <property type="match status" value="1"/>
</dbReference>
<feature type="transmembrane region" description="Helical" evidence="1">
    <location>
        <begin position="111"/>
        <end position="132"/>
    </location>
</feature>
<proteinExistence type="predicted"/>
<gene>
    <name evidence="3" type="ORF">SAMN04488132_10982</name>
</gene>
<accession>A0A1T4QU33</accession>
<dbReference type="PANTHER" id="PTHR34220:SF7">
    <property type="entry name" value="SENSOR HISTIDINE KINASE YPDA"/>
    <property type="match status" value="1"/>
</dbReference>
<dbReference type="EMBL" id="FUWH01000009">
    <property type="protein sequence ID" value="SKA06788.1"/>
    <property type="molecule type" value="Genomic_DNA"/>
</dbReference>
<dbReference type="Proteomes" id="UP000190888">
    <property type="component" value="Unassembled WGS sequence"/>
</dbReference>
<evidence type="ECO:0000259" key="2">
    <source>
        <dbReference type="Pfam" id="PF06580"/>
    </source>
</evidence>
<evidence type="ECO:0000313" key="3">
    <source>
        <dbReference type="EMBL" id="SKA06788.1"/>
    </source>
</evidence>
<evidence type="ECO:0000313" key="4">
    <source>
        <dbReference type="Proteomes" id="UP000190888"/>
    </source>
</evidence>
<feature type="domain" description="Signal transduction histidine kinase internal region" evidence="2">
    <location>
        <begin position="151"/>
        <end position="227"/>
    </location>
</feature>
<feature type="transmembrane region" description="Helical" evidence="1">
    <location>
        <begin position="37"/>
        <end position="63"/>
    </location>
</feature>
<name>A0A1T4QU33_9BACT</name>
<feature type="transmembrane region" description="Helical" evidence="1">
    <location>
        <begin position="12"/>
        <end position="31"/>
    </location>
</feature>
<reference evidence="3 4" key="1">
    <citation type="submission" date="2017-02" db="EMBL/GenBank/DDBJ databases">
        <authorList>
            <person name="Peterson S.W."/>
        </authorList>
    </citation>
    <scope>NUCLEOTIDE SEQUENCE [LARGE SCALE GENOMIC DNA]</scope>
    <source>
        <strain evidence="3 4">DSM 22335</strain>
    </source>
</reference>
<organism evidence="3 4">
    <name type="scientific">Sediminibacterium ginsengisoli</name>
    <dbReference type="NCBI Taxonomy" id="413434"/>
    <lineage>
        <taxon>Bacteria</taxon>
        <taxon>Pseudomonadati</taxon>
        <taxon>Bacteroidota</taxon>
        <taxon>Chitinophagia</taxon>
        <taxon>Chitinophagales</taxon>
        <taxon>Chitinophagaceae</taxon>
        <taxon>Sediminibacterium</taxon>
    </lineage>
</organism>
<keyword evidence="1" id="KW-0812">Transmembrane</keyword>
<dbReference type="InterPro" id="IPR050640">
    <property type="entry name" value="Bact_2-comp_sensor_kinase"/>
</dbReference>
<dbReference type="SUPFAM" id="SSF55874">
    <property type="entry name" value="ATPase domain of HSP90 chaperone/DNA topoisomerase II/histidine kinase"/>
    <property type="match status" value="1"/>
</dbReference>
<dbReference type="RefSeq" id="WP_078832180.1">
    <property type="nucleotide sequence ID" value="NZ_FUWH01000009.1"/>
</dbReference>
<sequence>MTEQKQLPLGRIQWMIWLLLFAINVLSLLQYDVLSQALSYSAINVSANVCVVYLNALVLIPVFYERKRRLVYVLLVLLMLGIVAAYKYTALTTIYNTFYAKKPEPFKWSNVLSSFTSMALIYFASVLFYITLRYFRLRQKQEQLQKKQAEAELGLLKAQVQPHFLFNTLNNIYFIAQRESPATAALLEKLSDIMRYFVDEAPKQQIELKDELLFIRNYINLEEMRMRYPMRISLNVNEEILSQVSVPPMLLIPLVENVFKHGIDKRREDNFIELTVERKDKRLYITVENLYLQLPVNGQTGGLGLSNLRSRLELLYGPDFSLETSVKGQHHFSYLNFPL</sequence>
<keyword evidence="1" id="KW-0472">Membrane</keyword>
<dbReference type="GO" id="GO:0000155">
    <property type="term" value="F:phosphorelay sensor kinase activity"/>
    <property type="evidence" value="ECO:0007669"/>
    <property type="project" value="InterPro"/>
</dbReference>
<keyword evidence="3" id="KW-0808">Transferase</keyword>
<evidence type="ECO:0000256" key="1">
    <source>
        <dbReference type="SAM" id="Phobius"/>
    </source>
</evidence>
<dbReference type="InterPro" id="IPR036890">
    <property type="entry name" value="HATPase_C_sf"/>
</dbReference>
<keyword evidence="3" id="KW-0418">Kinase</keyword>
<dbReference type="GO" id="GO:0016020">
    <property type="term" value="C:membrane"/>
    <property type="evidence" value="ECO:0007669"/>
    <property type="project" value="InterPro"/>
</dbReference>
<feature type="transmembrane region" description="Helical" evidence="1">
    <location>
        <begin position="70"/>
        <end position="91"/>
    </location>
</feature>
<keyword evidence="1" id="KW-1133">Transmembrane helix</keyword>
<dbReference type="OrthoDB" id="9792992at2"/>
<protein>
    <submittedName>
        <fullName evidence="3">Histidine kinase</fullName>
    </submittedName>
</protein>
<dbReference type="STRING" id="413434.SAMN04488132_10982"/>
<dbReference type="InterPro" id="IPR010559">
    <property type="entry name" value="Sig_transdc_His_kin_internal"/>
</dbReference>
<dbReference type="AlphaFoldDB" id="A0A1T4QU33"/>
<dbReference type="Gene3D" id="3.30.565.10">
    <property type="entry name" value="Histidine kinase-like ATPase, C-terminal domain"/>
    <property type="match status" value="1"/>
</dbReference>
<keyword evidence="4" id="KW-1185">Reference proteome</keyword>
<dbReference type="PANTHER" id="PTHR34220">
    <property type="entry name" value="SENSOR HISTIDINE KINASE YPDA"/>
    <property type="match status" value="1"/>
</dbReference>